<sequence length="134" mass="15354">MSRFDSLQSRKGSRLGNSGNKLEFQVLTRIHHIPSKKSDLDGSADYLDGIKLDVKASKRFQDGARICQDQCFHYWRTQEQVEETSFASRVGGGDTKKIWEQKPRQENGGKGPNEHGAWGPRLKSKQHFLEMHLR</sequence>
<dbReference type="EMBL" id="LR900995">
    <property type="protein sequence ID" value="CAD7247517.1"/>
    <property type="molecule type" value="Genomic_DNA"/>
</dbReference>
<dbReference type="AlphaFoldDB" id="A0A7R8XCU3"/>
<gene>
    <name evidence="2" type="ORF">DSTB1V02_LOCUS7348</name>
</gene>
<accession>A0A7R8XCU3</accession>
<proteinExistence type="predicted"/>
<name>A0A7R8XCU3_9CRUS</name>
<organism evidence="2">
    <name type="scientific">Darwinula stevensoni</name>
    <dbReference type="NCBI Taxonomy" id="69355"/>
    <lineage>
        <taxon>Eukaryota</taxon>
        <taxon>Metazoa</taxon>
        <taxon>Ecdysozoa</taxon>
        <taxon>Arthropoda</taxon>
        <taxon>Crustacea</taxon>
        <taxon>Oligostraca</taxon>
        <taxon>Ostracoda</taxon>
        <taxon>Podocopa</taxon>
        <taxon>Podocopida</taxon>
        <taxon>Darwinulocopina</taxon>
        <taxon>Darwinuloidea</taxon>
        <taxon>Darwinulidae</taxon>
        <taxon>Darwinula</taxon>
    </lineage>
</organism>
<dbReference type="EMBL" id="CAJPEV010001478">
    <property type="protein sequence ID" value="CAG0892886.1"/>
    <property type="molecule type" value="Genomic_DNA"/>
</dbReference>
<keyword evidence="3" id="KW-1185">Reference proteome</keyword>
<evidence type="ECO:0000256" key="1">
    <source>
        <dbReference type="SAM" id="MobiDB-lite"/>
    </source>
</evidence>
<evidence type="ECO:0000313" key="2">
    <source>
        <dbReference type="EMBL" id="CAD7247517.1"/>
    </source>
</evidence>
<reference evidence="2" key="1">
    <citation type="submission" date="2020-11" db="EMBL/GenBank/DDBJ databases">
        <authorList>
            <person name="Tran Van P."/>
        </authorList>
    </citation>
    <scope>NUCLEOTIDE SEQUENCE</scope>
</reference>
<evidence type="ECO:0000313" key="3">
    <source>
        <dbReference type="Proteomes" id="UP000677054"/>
    </source>
</evidence>
<feature type="region of interest" description="Disordered" evidence="1">
    <location>
        <begin position="85"/>
        <end position="126"/>
    </location>
</feature>
<dbReference type="OrthoDB" id="8185155at2759"/>
<feature type="compositionally biased region" description="Basic and acidic residues" evidence="1">
    <location>
        <begin position="94"/>
        <end position="107"/>
    </location>
</feature>
<dbReference type="Proteomes" id="UP000677054">
    <property type="component" value="Unassembled WGS sequence"/>
</dbReference>
<protein>
    <submittedName>
        <fullName evidence="2">Uncharacterized protein</fullName>
    </submittedName>
</protein>